<dbReference type="PANTHER" id="PTHR14564">
    <property type="entry name" value="MICOS COMPLEX SUBUNIT MIC26 / MIC27 FAMILY MEMBER"/>
    <property type="match status" value="1"/>
</dbReference>
<dbReference type="InterPro" id="IPR033182">
    <property type="entry name" value="MIC26/MIC27_animal"/>
</dbReference>
<evidence type="ECO:0000256" key="3">
    <source>
        <dbReference type="ARBA" id="ARBA00022692"/>
    </source>
</evidence>
<dbReference type="EMBL" id="AAZO01005927">
    <property type="status" value="NOT_ANNOTATED_CDS"/>
    <property type="molecule type" value="Genomic_DNA"/>
</dbReference>
<evidence type="ECO:0000256" key="6">
    <source>
        <dbReference type="ARBA" id="ARBA00023136"/>
    </source>
</evidence>
<organism>
    <name type="scientific">Pediculus humanus subsp. corporis</name>
    <name type="common">Body louse</name>
    <dbReference type="NCBI Taxonomy" id="121224"/>
    <lineage>
        <taxon>Eukaryota</taxon>
        <taxon>Metazoa</taxon>
        <taxon>Ecdysozoa</taxon>
        <taxon>Arthropoda</taxon>
        <taxon>Hexapoda</taxon>
        <taxon>Insecta</taxon>
        <taxon>Pterygota</taxon>
        <taxon>Neoptera</taxon>
        <taxon>Paraneoptera</taxon>
        <taxon>Psocodea</taxon>
        <taxon>Troctomorpha</taxon>
        <taxon>Phthiraptera</taxon>
        <taxon>Anoplura</taxon>
        <taxon>Pediculidae</taxon>
        <taxon>Pediculus</taxon>
    </lineage>
</organism>
<sequence length="281" mass="32086">MCVKRELKNLYEGQRHMYSGPGNKHARNHLEQSLEDKYDVHSQISKNSMTTKSRCITDFKGFPRPWSTGKKFDTFCIDHCGNPCSSGIRSKKDDNQFQQQIHHCQIKHRPNCPVPQPKCEHTKTEKIPPCEGPPQKGLDVLVILCYKDAIDYLREEKNGPERIGAIGLAGLTGYVLGMRRSRFRRFMYSVCGMVGMAAICYPNEAVDYFEAVVLETRKYFIVAYHFIYGETPKMPGWLDKLTNDMGLSILKSNDNKTEPKVRDCLCAPNPKDPQPCVLKCD</sequence>
<evidence type="ECO:0000313" key="8">
    <source>
        <dbReference type="EMBL" id="EEB17799.1"/>
    </source>
</evidence>
<keyword evidence="5 7" id="KW-0496">Mitochondrion</keyword>
<dbReference type="Proteomes" id="UP000009046">
    <property type="component" value="Unassembled WGS sequence"/>
</dbReference>
<dbReference type="HOGENOM" id="CLU_991445_0_0_1"/>
<dbReference type="GeneID" id="8235720"/>
<dbReference type="KEGG" id="phu:Phum_PHUM489580"/>
<evidence type="ECO:0000256" key="2">
    <source>
        <dbReference type="ARBA" id="ARBA00010904"/>
    </source>
</evidence>
<comment type="function">
    <text evidence="7">Component of the MICOS complex, a large protein complex of the mitochondrial inner membrane that plays crucial roles in the maintenance of crista junctions, inner membrane architecture, and formation of contact sites to the outer membrane.</text>
</comment>
<reference evidence="8" key="2">
    <citation type="submission" date="2007-04" db="EMBL/GenBank/DDBJ databases">
        <title>The genome of the human body louse.</title>
        <authorList>
            <consortium name="The Human Body Louse Genome Consortium"/>
            <person name="Kirkness E."/>
            <person name="Walenz B."/>
            <person name="Hass B."/>
            <person name="Bruggner R."/>
            <person name="Strausberg R."/>
        </authorList>
    </citation>
    <scope>NUCLEOTIDE SEQUENCE</scope>
    <source>
        <strain evidence="8">USDA</strain>
    </source>
</reference>
<keyword evidence="6" id="KW-0472">Membrane</keyword>
<dbReference type="GO" id="GO:0061617">
    <property type="term" value="C:MICOS complex"/>
    <property type="evidence" value="ECO:0007669"/>
    <property type="project" value="UniProtKB-UniRule"/>
</dbReference>
<keyword evidence="7" id="KW-0999">Mitochondrion inner membrane</keyword>
<evidence type="ECO:0000256" key="1">
    <source>
        <dbReference type="ARBA" id="ARBA00004325"/>
    </source>
</evidence>
<proteinExistence type="inferred from homology"/>
<gene>
    <name evidence="9" type="primary">8235720</name>
    <name evidence="8" type="ORF">Phum_PHUM489580</name>
</gene>
<evidence type="ECO:0000313" key="10">
    <source>
        <dbReference type="Proteomes" id="UP000009046"/>
    </source>
</evidence>
<dbReference type="GO" id="GO:0042407">
    <property type="term" value="P:cristae formation"/>
    <property type="evidence" value="ECO:0007669"/>
    <property type="project" value="InterPro"/>
</dbReference>
<evidence type="ECO:0000313" key="9">
    <source>
        <dbReference type="EnsemblMetazoa" id="PHUM489580-PA"/>
    </source>
</evidence>
<dbReference type="OrthoDB" id="5973346at2759"/>
<dbReference type="VEuPathDB" id="VectorBase:PHUM489580"/>
<dbReference type="eggNOG" id="KOG4798">
    <property type="taxonomic scope" value="Eukaryota"/>
</dbReference>
<dbReference type="AlphaFoldDB" id="E0VWP3"/>
<reference evidence="8" key="1">
    <citation type="submission" date="2007-04" db="EMBL/GenBank/DDBJ databases">
        <title>Annotation of Pediculus humanus corporis strain USDA.</title>
        <authorList>
            <person name="Kirkness E."/>
            <person name="Hannick L."/>
            <person name="Hass B."/>
            <person name="Bruggner R."/>
            <person name="Lawson D."/>
            <person name="Bidwell S."/>
            <person name="Joardar V."/>
            <person name="Caler E."/>
            <person name="Walenz B."/>
            <person name="Inman J."/>
            <person name="Schobel S."/>
            <person name="Galinsky K."/>
            <person name="Amedeo P."/>
            <person name="Strausberg R."/>
        </authorList>
    </citation>
    <scope>NUCLEOTIDE SEQUENCE</scope>
    <source>
        <strain evidence="8">USDA</strain>
    </source>
</reference>
<dbReference type="InterPro" id="IPR019166">
    <property type="entry name" value="MIC26/MIC27"/>
</dbReference>
<keyword evidence="4" id="KW-1133">Transmembrane helix</keyword>
<dbReference type="CTD" id="8235720"/>
<dbReference type="STRING" id="121224.E0VWP3"/>
<comment type="similarity">
    <text evidence="2">Belongs to the apolipoprotein O/MICOS complex subunit Mic27 family.</text>
</comment>
<evidence type="ECO:0000256" key="5">
    <source>
        <dbReference type="ARBA" id="ARBA00023128"/>
    </source>
</evidence>
<evidence type="ECO:0000256" key="7">
    <source>
        <dbReference type="RuleBase" id="RU363021"/>
    </source>
</evidence>
<name>E0VWP3_PEDHC</name>
<evidence type="ECO:0000256" key="4">
    <source>
        <dbReference type="ARBA" id="ARBA00022989"/>
    </source>
</evidence>
<reference evidence="9" key="3">
    <citation type="submission" date="2020-05" db="UniProtKB">
        <authorList>
            <consortium name="EnsemblMetazoa"/>
        </authorList>
    </citation>
    <scope>IDENTIFICATION</scope>
    <source>
        <strain evidence="9">USDA</strain>
    </source>
</reference>
<accession>E0VWP3</accession>
<comment type="subunit">
    <text evidence="7">Component of the mitochondrial contact site and cristae organizing system (MICOS) complex.</text>
</comment>
<comment type="subcellular location">
    <subcellularLocation>
        <location evidence="7">Mitochondrion inner membrane</location>
    </subcellularLocation>
    <subcellularLocation>
        <location evidence="1">Mitochondrion membrane</location>
    </subcellularLocation>
</comment>
<dbReference type="Pfam" id="PF09769">
    <property type="entry name" value="ApoO"/>
    <property type="match status" value="1"/>
</dbReference>
<keyword evidence="10" id="KW-1185">Reference proteome</keyword>
<keyword evidence="3" id="KW-0812">Transmembrane</keyword>
<dbReference type="InParanoid" id="E0VWP3"/>
<protein>
    <recommendedName>
        <fullName evidence="7">MICOS complex subunit</fullName>
    </recommendedName>
</protein>
<dbReference type="EMBL" id="DS235823">
    <property type="protein sequence ID" value="EEB17799.1"/>
    <property type="molecule type" value="Genomic_DNA"/>
</dbReference>
<dbReference type="RefSeq" id="XP_002430537.1">
    <property type="nucleotide sequence ID" value="XM_002430492.1"/>
</dbReference>
<dbReference type="EnsemblMetazoa" id="PHUM489580-RA">
    <property type="protein sequence ID" value="PHUM489580-PA"/>
    <property type="gene ID" value="PHUM489580"/>
</dbReference>